<dbReference type="Proteomes" id="UP000005730">
    <property type="component" value="Chromosome"/>
</dbReference>
<organism evidence="2 3">
    <name type="scientific">Thermanaerovibrio velox DSM 12556</name>
    <dbReference type="NCBI Taxonomy" id="926567"/>
    <lineage>
        <taxon>Bacteria</taxon>
        <taxon>Thermotogati</taxon>
        <taxon>Synergistota</taxon>
        <taxon>Synergistia</taxon>
        <taxon>Synergistales</taxon>
        <taxon>Synergistaceae</taxon>
        <taxon>Thermanaerovibrio</taxon>
    </lineage>
</organism>
<dbReference type="AlphaFoldDB" id="H0UP19"/>
<dbReference type="OrthoDB" id="5204at2"/>
<evidence type="ECO:0000313" key="2">
    <source>
        <dbReference type="EMBL" id="EHM10522.1"/>
    </source>
</evidence>
<keyword evidence="1" id="KW-0812">Transmembrane</keyword>
<keyword evidence="1" id="KW-0472">Membrane</keyword>
<dbReference type="EMBL" id="CM001377">
    <property type="protein sequence ID" value="EHM10522.1"/>
    <property type="molecule type" value="Genomic_DNA"/>
</dbReference>
<name>H0UP19_9BACT</name>
<gene>
    <name evidence="2" type="ORF">TheveDRAFT_1404</name>
</gene>
<feature type="transmembrane region" description="Helical" evidence="1">
    <location>
        <begin position="40"/>
        <end position="63"/>
    </location>
</feature>
<dbReference type="HOGENOM" id="CLU_1648579_0_0_0"/>
<proteinExistence type="predicted"/>
<evidence type="ECO:0000256" key="1">
    <source>
        <dbReference type="SAM" id="Phobius"/>
    </source>
</evidence>
<reference evidence="2 3" key="1">
    <citation type="submission" date="2011-10" db="EMBL/GenBank/DDBJ databases">
        <title>The Noncontiguous Finished genome of Thermanaerovibrio velox DSM 12556.</title>
        <authorList>
            <consortium name="US DOE Joint Genome Institute (JGI-PGF)"/>
            <person name="Lucas S."/>
            <person name="Copeland A."/>
            <person name="Lapidus A."/>
            <person name="Glavina del Rio T."/>
            <person name="Dalin E."/>
            <person name="Tice H."/>
            <person name="Bruce D."/>
            <person name="Goodwin L."/>
            <person name="Pitluck S."/>
            <person name="Peters L."/>
            <person name="Mikhailova N."/>
            <person name="Teshima H."/>
            <person name="Kyrpides N."/>
            <person name="Mavromatis K."/>
            <person name="Ivanova N."/>
            <person name="Markowitz V."/>
            <person name="Cheng J.-F."/>
            <person name="Hugenholtz P."/>
            <person name="Woyke T."/>
            <person name="Wu D."/>
            <person name="Spring S."/>
            <person name="Brambilla E.-M."/>
            <person name="Klenk H.-P."/>
            <person name="Eisen J.A."/>
        </authorList>
    </citation>
    <scope>NUCLEOTIDE SEQUENCE [LARGE SCALE GENOMIC DNA]</scope>
    <source>
        <strain evidence="2 3">DSM 12556</strain>
    </source>
</reference>
<evidence type="ECO:0000313" key="3">
    <source>
        <dbReference type="Proteomes" id="UP000005730"/>
    </source>
</evidence>
<protein>
    <submittedName>
        <fullName evidence="2">Uncharacterized protein</fullName>
    </submittedName>
</protein>
<keyword evidence="3" id="KW-1185">Reference proteome</keyword>
<accession>H0UP19</accession>
<dbReference type="STRING" id="926567.TheveDRAFT_1404"/>
<sequence length="139" mass="15763">MRIAGYLLGFLTWGLIFWVSYGRGVVPLIRSLRSQSAPLAMGRMFILCFLLLEVIIQGLWVAYCSDRAMNFVQDLGKPMAYGLGFLCCQVPLAMVARSETPGSLYHVARSVIPMGLFPAFVLNPRWLLMYQWILSGFYR</sequence>
<keyword evidence="1" id="KW-1133">Transmembrane helix</keyword>